<organism evidence="5">
    <name type="scientific">Sipha flava</name>
    <name type="common">yellow sugarcane aphid</name>
    <dbReference type="NCBI Taxonomy" id="143950"/>
    <lineage>
        <taxon>Eukaryota</taxon>
        <taxon>Metazoa</taxon>
        <taxon>Ecdysozoa</taxon>
        <taxon>Arthropoda</taxon>
        <taxon>Hexapoda</taxon>
        <taxon>Insecta</taxon>
        <taxon>Pterygota</taxon>
        <taxon>Neoptera</taxon>
        <taxon>Paraneoptera</taxon>
        <taxon>Hemiptera</taxon>
        <taxon>Sternorrhyncha</taxon>
        <taxon>Aphidomorpha</taxon>
        <taxon>Aphidoidea</taxon>
        <taxon>Aphididae</taxon>
        <taxon>Sipha</taxon>
    </lineage>
</organism>
<keyword evidence="2" id="KW-0560">Oxidoreductase</keyword>
<protein>
    <submittedName>
        <fullName evidence="5">Estradiol 17-beta-dehydrogenase 12</fullName>
    </submittedName>
    <submittedName>
        <fullName evidence="7">Very-long-chain 3-oxoacyl-CoA reductase-like</fullName>
    </submittedName>
</protein>
<dbReference type="GO" id="GO:0005783">
    <property type="term" value="C:endoplasmic reticulum"/>
    <property type="evidence" value="ECO:0007669"/>
    <property type="project" value="TreeGrafter"/>
</dbReference>
<dbReference type="PANTHER" id="PTHR43899">
    <property type="entry name" value="RH59310P"/>
    <property type="match status" value="1"/>
</dbReference>
<dbReference type="PANTHER" id="PTHR43899:SF13">
    <property type="entry name" value="RH59310P"/>
    <property type="match status" value="1"/>
</dbReference>
<feature type="compositionally biased region" description="Basic and acidic residues" evidence="4">
    <location>
        <begin position="225"/>
        <end position="241"/>
    </location>
</feature>
<sequence>MDSWWWLLRWCAGDMMWYVGVAMVVRRCLVPWALWLGRRVTCWCRYALPYSRPLQSWTPTCPCCDGVNFDGMEGRWAVVTGCTDGIGKEYALQLADRRINVALVSRNLDKLRAVAHEIRERHAGAVRTLVVAADFTSSGGTVPLDRTYDAVRRALDGLDVALLVNNAGLSYARPERLLDLPSCCSGTPTCGGVGDPCRDVIECNVLAAVAMCRIAMPLMDTDAADGQRDRDRPDVDDELKPSNRGRGGVVINVSSISAHLPCPLLTVYGATKAFVEKFSIELAAEYDGGADGKHGTARSPRIAVRCLAPGYVATKMSGIRPGTTGNVGWTPVPGPATYARHSLRSLGCHCGCGRIARRGHGIGHRRDETGWLANAAAAVLDSPSSPFSIGRPGIGTTGYTAHTLTVMAMNVARWAVGDAYVSRAVCRMMCRNRDRMARRHAKAAKDAVRAVPEQRDR</sequence>
<dbReference type="Gene3D" id="3.40.50.720">
    <property type="entry name" value="NAD(P)-binding Rossmann-like Domain"/>
    <property type="match status" value="1"/>
</dbReference>
<dbReference type="PRINTS" id="PR00081">
    <property type="entry name" value="GDHRDH"/>
</dbReference>
<name>A0A2S2QTX4_9HEMI</name>
<evidence type="ECO:0000313" key="6">
    <source>
        <dbReference type="Proteomes" id="UP000694846"/>
    </source>
</evidence>
<dbReference type="GO" id="GO:0016491">
    <property type="term" value="F:oxidoreductase activity"/>
    <property type="evidence" value="ECO:0007669"/>
    <property type="project" value="UniProtKB-KW"/>
</dbReference>
<dbReference type="PRINTS" id="PR00080">
    <property type="entry name" value="SDRFAMILY"/>
</dbReference>
<dbReference type="InterPro" id="IPR002347">
    <property type="entry name" value="SDR_fam"/>
</dbReference>
<reference evidence="5" key="1">
    <citation type="submission" date="2018-04" db="EMBL/GenBank/DDBJ databases">
        <title>Transcriptome assembly of Sipha flava.</title>
        <authorList>
            <person name="Scully E.D."/>
            <person name="Geib S.M."/>
            <person name="Palmer N.A."/>
            <person name="Koch K."/>
            <person name="Bradshaw J."/>
            <person name="Heng-Moss T."/>
            <person name="Sarath G."/>
        </authorList>
    </citation>
    <scope>NUCLEOTIDE SEQUENCE</scope>
</reference>
<dbReference type="InterPro" id="IPR051019">
    <property type="entry name" value="VLCFA-Steroid_DH"/>
</dbReference>
<evidence type="ECO:0000313" key="7">
    <source>
        <dbReference type="RefSeq" id="XP_025422546.1"/>
    </source>
</evidence>
<comment type="similarity">
    <text evidence="1 3">Belongs to the short-chain dehydrogenases/reductases (SDR) family.</text>
</comment>
<dbReference type="EMBL" id="GGMS01011994">
    <property type="protein sequence ID" value="MBY81197.1"/>
    <property type="molecule type" value="Transcribed_RNA"/>
</dbReference>
<dbReference type="Pfam" id="PF00106">
    <property type="entry name" value="adh_short"/>
    <property type="match status" value="2"/>
</dbReference>
<evidence type="ECO:0000256" key="4">
    <source>
        <dbReference type="SAM" id="MobiDB-lite"/>
    </source>
</evidence>
<keyword evidence="6" id="KW-1185">Reference proteome</keyword>
<accession>A0A2S2QTX4</accession>
<evidence type="ECO:0000256" key="2">
    <source>
        <dbReference type="ARBA" id="ARBA00023002"/>
    </source>
</evidence>
<dbReference type="RefSeq" id="XP_025422546.1">
    <property type="nucleotide sequence ID" value="XM_025566761.1"/>
</dbReference>
<dbReference type="OrthoDB" id="5545019at2759"/>
<proteinExistence type="inferred from homology"/>
<dbReference type="SUPFAM" id="SSF51735">
    <property type="entry name" value="NAD(P)-binding Rossmann-fold domains"/>
    <property type="match status" value="1"/>
</dbReference>
<evidence type="ECO:0000256" key="1">
    <source>
        <dbReference type="ARBA" id="ARBA00006484"/>
    </source>
</evidence>
<reference evidence="7" key="2">
    <citation type="submission" date="2025-04" db="UniProtKB">
        <authorList>
            <consortium name="RefSeq"/>
        </authorList>
    </citation>
    <scope>IDENTIFICATION</scope>
    <source>
        <tissue evidence="7">Whole body</tissue>
    </source>
</reference>
<dbReference type="AlphaFoldDB" id="A0A2S2QTX4"/>
<dbReference type="CDD" id="cd05356">
    <property type="entry name" value="17beta-HSD1_like_SDR_c"/>
    <property type="match status" value="1"/>
</dbReference>
<evidence type="ECO:0000256" key="3">
    <source>
        <dbReference type="RuleBase" id="RU000363"/>
    </source>
</evidence>
<dbReference type="Proteomes" id="UP000694846">
    <property type="component" value="Unplaced"/>
</dbReference>
<feature type="region of interest" description="Disordered" evidence="4">
    <location>
        <begin position="223"/>
        <end position="244"/>
    </location>
</feature>
<evidence type="ECO:0000313" key="5">
    <source>
        <dbReference type="EMBL" id="MBY81197.1"/>
    </source>
</evidence>
<gene>
    <name evidence="5" type="primary">Hsd17b12</name>
    <name evidence="7" type="synonym">LOC112692187</name>
    <name evidence="5" type="ORF">g.117110</name>
</gene>
<dbReference type="InterPro" id="IPR036291">
    <property type="entry name" value="NAD(P)-bd_dom_sf"/>
</dbReference>